<protein>
    <submittedName>
        <fullName evidence="3">WYL domain-containing protein</fullName>
    </submittedName>
</protein>
<dbReference type="PANTHER" id="PTHR34580">
    <property type="match status" value="1"/>
</dbReference>
<keyword evidence="4" id="KW-1185">Reference proteome</keyword>
<dbReference type="PANTHER" id="PTHR34580:SF1">
    <property type="entry name" value="PROTEIN PAFC"/>
    <property type="match status" value="1"/>
</dbReference>
<dbReference type="Pfam" id="PF25583">
    <property type="entry name" value="WCX"/>
    <property type="match status" value="1"/>
</dbReference>
<feature type="domain" description="WYL" evidence="1">
    <location>
        <begin position="120"/>
        <end position="188"/>
    </location>
</feature>
<evidence type="ECO:0000259" key="1">
    <source>
        <dbReference type="Pfam" id="PF13280"/>
    </source>
</evidence>
<comment type="caution">
    <text evidence="3">The sequence shown here is derived from an EMBL/GenBank/DDBJ whole genome shotgun (WGS) entry which is preliminary data.</text>
</comment>
<name>A0ABR7IV15_9FLAO</name>
<evidence type="ECO:0000313" key="4">
    <source>
        <dbReference type="Proteomes" id="UP000605990"/>
    </source>
</evidence>
<dbReference type="InterPro" id="IPR057727">
    <property type="entry name" value="WCX_dom"/>
</dbReference>
<sequence>MLQNKISRQLLIINILLDNQDGISKNELVSFIEKKFELLNQNFKYLDLAFKRDLKELREDFGLDIPYSKKHKIYTLNDYTINDSRIELLLNSFKIFSSLVNSSGLPEYIIPEKRKSNGIENFSILTEAINKKSIIEFYYFKYDINVTETKTVKPFALKESKNRWYLIGFYENTQEFRTFGLDRINNVTLTVRTYKKSPSITEINDYFRDSFAMFTDEKTEFVKLGFDIRDGNYIKSYPIHTSQQINFIEKENRYEVTLNIKITLDFIMELLSRSWSIEVIEPLHLRKKLASIFQEALKRNK</sequence>
<dbReference type="InterPro" id="IPR051534">
    <property type="entry name" value="CBASS_pafABC_assoc_protein"/>
</dbReference>
<reference evidence="3 4" key="1">
    <citation type="submission" date="2020-08" db="EMBL/GenBank/DDBJ databases">
        <title>Description of novel Flavobacterium F-408 isolate.</title>
        <authorList>
            <person name="Saticioglu I.B."/>
            <person name="Duman M."/>
            <person name="Altun S."/>
        </authorList>
    </citation>
    <scope>NUCLEOTIDE SEQUENCE [LARGE SCALE GENOMIC DNA]</scope>
    <source>
        <strain evidence="3 4">F-408</strain>
    </source>
</reference>
<dbReference type="Pfam" id="PF13280">
    <property type="entry name" value="WYL"/>
    <property type="match status" value="1"/>
</dbReference>
<dbReference type="PROSITE" id="PS52050">
    <property type="entry name" value="WYL"/>
    <property type="match status" value="1"/>
</dbReference>
<evidence type="ECO:0000259" key="2">
    <source>
        <dbReference type="Pfam" id="PF25583"/>
    </source>
</evidence>
<dbReference type="InterPro" id="IPR026881">
    <property type="entry name" value="WYL_dom"/>
</dbReference>
<gene>
    <name evidence="3" type="ORF">H8R27_01285</name>
</gene>
<evidence type="ECO:0000313" key="3">
    <source>
        <dbReference type="EMBL" id="MBC5833509.1"/>
    </source>
</evidence>
<accession>A0ABR7IV15</accession>
<dbReference type="Proteomes" id="UP000605990">
    <property type="component" value="Unassembled WGS sequence"/>
</dbReference>
<dbReference type="RefSeq" id="WP_166124759.1">
    <property type="nucleotide sequence ID" value="NZ_JAANOQ010000001.1"/>
</dbReference>
<proteinExistence type="predicted"/>
<dbReference type="EMBL" id="JACRUN010000001">
    <property type="protein sequence ID" value="MBC5833509.1"/>
    <property type="molecule type" value="Genomic_DNA"/>
</dbReference>
<organism evidence="3 4">
    <name type="scientific">Flavobacterium bernardetii</name>
    <dbReference type="NCBI Taxonomy" id="2813823"/>
    <lineage>
        <taxon>Bacteria</taxon>
        <taxon>Pseudomonadati</taxon>
        <taxon>Bacteroidota</taxon>
        <taxon>Flavobacteriia</taxon>
        <taxon>Flavobacteriales</taxon>
        <taxon>Flavobacteriaceae</taxon>
        <taxon>Flavobacterium</taxon>
    </lineage>
</organism>
<feature type="domain" description="WCX" evidence="2">
    <location>
        <begin position="222"/>
        <end position="297"/>
    </location>
</feature>